<comment type="caution">
    <text evidence="1">The sequence shown here is derived from an EMBL/GenBank/DDBJ whole genome shotgun (WGS) entry which is preliminary data.</text>
</comment>
<name>A0A146G5M6_TERSA</name>
<accession>A0A146G5M6</accession>
<organism evidence="1 2">
    <name type="scientific">Terrimicrobium sacchariphilum</name>
    <dbReference type="NCBI Taxonomy" id="690879"/>
    <lineage>
        <taxon>Bacteria</taxon>
        <taxon>Pseudomonadati</taxon>
        <taxon>Verrucomicrobiota</taxon>
        <taxon>Terrimicrobiia</taxon>
        <taxon>Terrimicrobiales</taxon>
        <taxon>Terrimicrobiaceae</taxon>
        <taxon>Terrimicrobium</taxon>
    </lineage>
</organism>
<evidence type="ECO:0000313" key="1">
    <source>
        <dbReference type="EMBL" id="GAT33055.1"/>
    </source>
</evidence>
<dbReference type="Proteomes" id="UP000076023">
    <property type="component" value="Unassembled WGS sequence"/>
</dbReference>
<gene>
    <name evidence="1" type="ORF">TSACC_21460</name>
</gene>
<dbReference type="EMBL" id="BDCO01000002">
    <property type="protein sequence ID" value="GAT33055.1"/>
    <property type="molecule type" value="Genomic_DNA"/>
</dbReference>
<dbReference type="AlphaFoldDB" id="A0A146G5M6"/>
<reference evidence="2" key="1">
    <citation type="journal article" date="2017" name="Genome Announc.">
        <title>Draft Genome Sequence of Terrimicrobium sacchariphilum NM-5T, a Facultative Anaerobic Soil Bacterium of the Class Spartobacteria.</title>
        <authorList>
            <person name="Qiu Y.L."/>
            <person name="Tourlousse D.M."/>
            <person name="Matsuura N."/>
            <person name="Ohashi A."/>
            <person name="Sekiguchi Y."/>
        </authorList>
    </citation>
    <scope>NUCLEOTIDE SEQUENCE [LARGE SCALE GENOMIC DNA]</scope>
    <source>
        <strain evidence="2">NM-5</strain>
    </source>
</reference>
<protein>
    <submittedName>
        <fullName evidence="1">Uncharacterized protein</fullName>
    </submittedName>
</protein>
<proteinExistence type="predicted"/>
<keyword evidence="2" id="KW-1185">Reference proteome</keyword>
<sequence length="186" mass="19952">MAGVLLIVTGAQAGELVASFKEDFQDETPKKGWQYQWNADTVDDTATYANLSYQSEKHAYVTDPYAGGEGAPAGPYIKRDFAHPGAESSSGGKNCIYTYTLQAGQGGKISITDSTIIRVDQANPGDIEVRIRVNDTVGDPVSIETKGSFDRELGTLKDGDVISVLVGPGASANFDMYRVDFSLIKE</sequence>
<evidence type="ECO:0000313" key="2">
    <source>
        <dbReference type="Proteomes" id="UP000076023"/>
    </source>
</evidence>
<dbReference type="InParanoid" id="A0A146G5M6"/>
<dbReference type="STRING" id="690879.TSACC_21460"/>